<dbReference type="Proteomes" id="UP000019116">
    <property type="component" value="Chromosome 3A"/>
</dbReference>
<dbReference type="Gramene" id="TraesSTA3A03G01409330.1">
    <property type="protein sequence ID" value="TraesSTA3A03G01409330.1"/>
    <property type="gene ID" value="TraesSTA3A03G01409330"/>
</dbReference>
<dbReference type="Gramene" id="TraesMAC3A03G01415620.1">
    <property type="protein sequence ID" value="TraesMAC3A03G01415620.1"/>
    <property type="gene ID" value="TraesMAC3A03G01415620"/>
</dbReference>
<evidence type="ECO:0000313" key="19">
    <source>
        <dbReference type="Proteomes" id="UP000019116"/>
    </source>
</evidence>
<accession>A0A3B6EKD3</accession>
<evidence type="ECO:0000256" key="6">
    <source>
        <dbReference type="ARBA" id="ARBA00022692"/>
    </source>
</evidence>
<dbReference type="AlphaFoldDB" id="A0A3B6EKD3"/>
<evidence type="ECO:0000256" key="14">
    <source>
        <dbReference type="PROSITE-ProRule" id="PRU10141"/>
    </source>
</evidence>
<dbReference type="RefSeq" id="XP_044340660.1">
    <property type="nucleotide sequence ID" value="XM_044484725.1"/>
</dbReference>
<organism evidence="18">
    <name type="scientific">Triticum aestivum</name>
    <name type="common">Wheat</name>
    <dbReference type="NCBI Taxonomy" id="4565"/>
    <lineage>
        <taxon>Eukaryota</taxon>
        <taxon>Viridiplantae</taxon>
        <taxon>Streptophyta</taxon>
        <taxon>Embryophyta</taxon>
        <taxon>Tracheophyta</taxon>
        <taxon>Spermatophyta</taxon>
        <taxon>Magnoliopsida</taxon>
        <taxon>Liliopsida</taxon>
        <taxon>Poales</taxon>
        <taxon>Poaceae</taxon>
        <taxon>BOP clade</taxon>
        <taxon>Pooideae</taxon>
        <taxon>Triticodae</taxon>
        <taxon>Triticeae</taxon>
        <taxon>Triticinae</taxon>
        <taxon>Triticum</taxon>
    </lineage>
</organism>
<dbReference type="Gramene" id="TraesLAC3A03G01361860.1">
    <property type="protein sequence ID" value="TraesLAC3A03G01361860.1"/>
    <property type="gene ID" value="TraesLAC3A03G01361860"/>
</dbReference>
<feature type="domain" description="Protein kinase" evidence="17">
    <location>
        <begin position="356"/>
        <end position="617"/>
    </location>
</feature>
<evidence type="ECO:0000256" key="3">
    <source>
        <dbReference type="ARBA" id="ARBA00022475"/>
    </source>
</evidence>
<comment type="catalytic activity">
    <reaction evidence="12">
        <text>L-threonyl-[protein] + ATP = O-phospho-L-threonyl-[protein] + ADP + H(+)</text>
        <dbReference type="Rhea" id="RHEA:46608"/>
        <dbReference type="Rhea" id="RHEA-COMP:11060"/>
        <dbReference type="Rhea" id="RHEA-COMP:11605"/>
        <dbReference type="ChEBI" id="CHEBI:15378"/>
        <dbReference type="ChEBI" id="CHEBI:30013"/>
        <dbReference type="ChEBI" id="CHEBI:30616"/>
        <dbReference type="ChEBI" id="CHEBI:61977"/>
        <dbReference type="ChEBI" id="CHEBI:456216"/>
        <dbReference type="EC" id="2.7.11.1"/>
    </reaction>
</comment>
<feature type="compositionally biased region" description="Pro residues" evidence="15">
    <location>
        <begin position="153"/>
        <end position="174"/>
    </location>
</feature>
<keyword evidence="9 14" id="KW-0067">ATP-binding</keyword>
<evidence type="ECO:0000256" key="11">
    <source>
        <dbReference type="ARBA" id="ARBA00023136"/>
    </source>
</evidence>
<dbReference type="Gramene" id="TraesROB_scaffold_031456_01G000100.1">
    <property type="protein sequence ID" value="TraesROB_scaffold_031456_01G000100.1"/>
    <property type="gene ID" value="TraesROB_scaffold_031456_01G000100"/>
</dbReference>
<evidence type="ECO:0000256" key="1">
    <source>
        <dbReference type="ARBA" id="ARBA00004162"/>
    </source>
</evidence>
<keyword evidence="5" id="KW-0808">Transferase</keyword>
<evidence type="ECO:0000256" key="7">
    <source>
        <dbReference type="ARBA" id="ARBA00022741"/>
    </source>
</evidence>
<keyword evidence="7 14" id="KW-0547">Nucleotide-binding</keyword>
<feature type="transmembrane region" description="Helical" evidence="16">
    <location>
        <begin position="268"/>
        <end position="293"/>
    </location>
</feature>
<dbReference type="Gramene" id="TraesJUL3A03G01430060.1">
    <property type="protein sequence ID" value="TraesJUL3A03G01430060.1"/>
    <property type="gene ID" value="TraesJUL3A03G01430060"/>
</dbReference>
<protein>
    <recommendedName>
        <fullName evidence="2">non-specific serine/threonine protein kinase</fullName>
        <ecNumber evidence="2">2.7.11.1</ecNumber>
    </recommendedName>
</protein>
<dbReference type="SUPFAM" id="SSF56112">
    <property type="entry name" value="Protein kinase-like (PK-like)"/>
    <property type="match status" value="1"/>
</dbReference>
<keyword evidence="6 16" id="KW-0812">Transmembrane</keyword>
<dbReference type="InterPro" id="IPR008271">
    <property type="entry name" value="Ser/Thr_kinase_AS"/>
</dbReference>
<dbReference type="Gene3D" id="3.30.200.20">
    <property type="entry name" value="Phosphorylase Kinase, domain 1"/>
    <property type="match status" value="1"/>
</dbReference>
<feature type="compositionally biased region" description="Pro residues" evidence="15">
    <location>
        <begin position="19"/>
        <end position="58"/>
    </location>
</feature>
<dbReference type="Gramene" id="TraesKAR3A01G0271390.1">
    <property type="protein sequence ID" value="cds.TraesKAR3A01G0271390.1"/>
    <property type="gene ID" value="TraesKAR3A01G0271390"/>
</dbReference>
<evidence type="ECO:0000259" key="17">
    <source>
        <dbReference type="PROSITE" id="PS50011"/>
    </source>
</evidence>
<evidence type="ECO:0000256" key="8">
    <source>
        <dbReference type="ARBA" id="ARBA00022777"/>
    </source>
</evidence>
<dbReference type="Gramene" id="TraesCS3A03G0592900.1">
    <property type="protein sequence ID" value="TraesCS3A03G0592900.1.CDS"/>
    <property type="gene ID" value="TraesCS3A03G0592900"/>
</dbReference>
<dbReference type="Gramene" id="TraesLDM3A03G01418520.1">
    <property type="protein sequence ID" value="TraesLDM3A03G01418520.1"/>
    <property type="gene ID" value="TraesLDM3A03G01418520"/>
</dbReference>
<dbReference type="PaxDb" id="4565-Traes_3AL_0187ECBAC.1"/>
<comment type="subcellular location">
    <subcellularLocation>
        <location evidence="1">Cell membrane</location>
        <topology evidence="1">Single-pass membrane protein</topology>
    </subcellularLocation>
</comment>
<dbReference type="PROSITE" id="PS00108">
    <property type="entry name" value="PROTEIN_KINASE_ST"/>
    <property type="match status" value="1"/>
</dbReference>
<evidence type="ECO:0000313" key="18">
    <source>
        <dbReference type="EnsemblPlants" id="TraesCS3A02G229800.1"/>
    </source>
</evidence>
<evidence type="ECO:0000256" key="16">
    <source>
        <dbReference type="SAM" id="Phobius"/>
    </source>
</evidence>
<keyword evidence="3" id="KW-1003">Cell membrane</keyword>
<evidence type="ECO:0000256" key="12">
    <source>
        <dbReference type="ARBA" id="ARBA00047899"/>
    </source>
</evidence>
<evidence type="ECO:0000256" key="4">
    <source>
        <dbReference type="ARBA" id="ARBA00022527"/>
    </source>
</evidence>
<dbReference type="InterPro" id="IPR000719">
    <property type="entry name" value="Prot_kinase_dom"/>
</dbReference>
<dbReference type="Gramene" id="TraesNOR3A03G01438520.1">
    <property type="protein sequence ID" value="TraesNOR3A03G01438520.1"/>
    <property type="gene ID" value="TraesNOR3A03G01438520"/>
</dbReference>
<gene>
    <name evidence="18" type="primary">LOC123061564</name>
</gene>
<dbReference type="STRING" id="4565.A0A3B6EKD3"/>
<dbReference type="Pfam" id="PF07714">
    <property type="entry name" value="PK_Tyr_Ser-Thr"/>
    <property type="match status" value="1"/>
</dbReference>
<proteinExistence type="predicted"/>
<keyword evidence="11 16" id="KW-0472">Membrane</keyword>
<keyword evidence="19" id="KW-1185">Reference proteome</keyword>
<feature type="compositionally biased region" description="Low complexity" evidence="15">
    <location>
        <begin position="132"/>
        <end position="152"/>
    </location>
</feature>
<dbReference type="EnsemblPlants" id="TraesCS3A02G229800.1">
    <property type="protein sequence ID" value="TraesCS3A02G229800.1"/>
    <property type="gene ID" value="TraesCS3A02G229800"/>
</dbReference>
<dbReference type="Gramene" id="TraesWEE_scaffold_035807_01G000200.1">
    <property type="protein sequence ID" value="TraesWEE_scaffold_035807_01G000200.1"/>
    <property type="gene ID" value="TraesWEE_scaffold_035807_01G000200"/>
</dbReference>
<feature type="compositionally biased region" description="Pro residues" evidence="15">
    <location>
        <begin position="232"/>
        <end position="245"/>
    </location>
</feature>
<dbReference type="GO" id="GO:0004674">
    <property type="term" value="F:protein serine/threonine kinase activity"/>
    <property type="evidence" value="ECO:0007669"/>
    <property type="project" value="UniProtKB-KW"/>
</dbReference>
<dbReference type="FunFam" id="1.10.510.10:FF:000173">
    <property type="entry name" value="proline-rich receptor-like protein kinase PERK8"/>
    <property type="match status" value="1"/>
</dbReference>
<dbReference type="InterPro" id="IPR047117">
    <property type="entry name" value="PERK1-13-like"/>
</dbReference>
<dbReference type="Gramene" id="TraesCAD_scaffold_049667_01G000100.1">
    <property type="protein sequence ID" value="TraesCAD_scaffold_049667_01G000100.1"/>
    <property type="gene ID" value="TraesCAD_scaffold_049667_01G000100"/>
</dbReference>
<dbReference type="CDD" id="cd14066">
    <property type="entry name" value="STKc_IRAK"/>
    <property type="match status" value="1"/>
</dbReference>
<evidence type="ECO:0000256" key="9">
    <source>
        <dbReference type="ARBA" id="ARBA00022840"/>
    </source>
</evidence>
<feature type="region of interest" description="Disordered" evidence="15">
    <location>
        <begin position="1"/>
        <end position="253"/>
    </location>
</feature>
<dbReference type="OrthoDB" id="4062651at2759"/>
<dbReference type="FunFam" id="3.30.200.20:FF:000503">
    <property type="entry name" value="Putative prolin-rich extensin-like receptor protein kinase family protein"/>
    <property type="match status" value="1"/>
</dbReference>
<dbReference type="GO" id="GO:0005524">
    <property type="term" value="F:ATP binding"/>
    <property type="evidence" value="ECO:0007669"/>
    <property type="project" value="UniProtKB-UniRule"/>
</dbReference>
<comment type="catalytic activity">
    <reaction evidence="13">
        <text>L-seryl-[protein] + ATP = O-phospho-L-seryl-[protein] + ADP + H(+)</text>
        <dbReference type="Rhea" id="RHEA:17989"/>
        <dbReference type="Rhea" id="RHEA-COMP:9863"/>
        <dbReference type="Rhea" id="RHEA-COMP:11604"/>
        <dbReference type="ChEBI" id="CHEBI:15378"/>
        <dbReference type="ChEBI" id="CHEBI:29999"/>
        <dbReference type="ChEBI" id="CHEBI:30616"/>
        <dbReference type="ChEBI" id="CHEBI:83421"/>
        <dbReference type="ChEBI" id="CHEBI:456216"/>
        <dbReference type="EC" id="2.7.11.1"/>
    </reaction>
</comment>
<dbReference type="PROSITE" id="PS50011">
    <property type="entry name" value="PROTEIN_KINASE_DOM"/>
    <property type="match status" value="1"/>
</dbReference>
<dbReference type="InterPro" id="IPR011009">
    <property type="entry name" value="Kinase-like_dom_sf"/>
</dbReference>
<dbReference type="InterPro" id="IPR017441">
    <property type="entry name" value="Protein_kinase_ATP_BS"/>
</dbReference>
<dbReference type="GO" id="GO:0005886">
    <property type="term" value="C:plasma membrane"/>
    <property type="evidence" value="ECO:0007669"/>
    <property type="project" value="UniProtKB-SubCell"/>
</dbReference>
<feature type="compositionally biased region" description="Basic residues" evidence="15">
    <location>
        <begin position="297"/>
        <end position="307"/>
    </location>
</feature>
<evidence type="ECO:0000256" key="2">
    <source>
        <dbReference type="ARBA" id="ARBA00012513"/>
    </source>
</evidence>
<feature type="region of interest" description="Disordered" evidence="15">
    <location>
        <begin position="297"/>
        <end position="331"/>
    </location>
</feature>
<evidence type="ECO:0000256" key="5">
    <source>
        <dbReference type="ARBA" id="ARBA00022679"/>
    </source>
</evidence>
<reference evidence="18" key="2">
    <citation type="submission" date="2018-10" db="UniProtKB">
        <authorList>
            <consortium name="EnsemblPlants"/>
        </authorList>
    </citation>
    <scope>IDENTIFICATION</scope>
</reference>
<keyword evidence="8" id="KW-0418">Kinase</keyword>
<dbReference type="PANTHER" id="PTHR47982:SF66">
    <property type="entry name" value="NON-SPECIFIC SERINE_THREONINE PROTEIN KINASE"/>
    <property type="match status" value="1"/>
</dbReference>
<dbReference type="SMART" id="SM00220">
    <property type="entry name" value="S_TKc"/>
    <property type="match status" value="1"/>
</dbReference>
<evidence type="ECO:0000256" key="13">
    <source>
        <dbReference type="ARBA" id="ARBA00048679"/>
    </source>
</evidence>
<dbReference type="Gramene" id="TraesCS3A02G229800.1">
    <property type="protein sequence ID" value="TraesCS3A02G229800.1"/>
    <property type="gene ID" value="TraesCS3A02G229800"/>
</dbReference>
<reference evidence="18" key="1">
    <citation type="submission" date="2018-08" db="EMBL/GenBank/DDBJ databases">
        <authorList>
            <person name="Rossello M."/>
        </authorList>
    </citation>
    <scope>NUCLEOTIDE SEQUENCE [LARGE SCALE GENOMIC DNA]</scope>
    <source>
        <strain evidence="18">cv. Chinese Spring</strain>
    </source>
</reference>
<dbReference type="EC" id="2.7.11.1" evidence="2"/>
<dbReference type="InterPro" id="IPR001245">
    <property type="entry name" value="Ser-Thr/Tyr_kinase_cat_dom"/>
</dbReference>
<feature type="compositionally biased region" description="Low complexity" evidence="15">
    <location>
        <begin position="203"/>
        <end position="231"/>
    </location>
</feature>
<dbReference type="Gramene" id="TraesARI3A03G01438710.1">
    <property type="protein sequence ID" value="TraesARI3A03G01438710.1"/>
    <property type="gene ID" value="TraesARI3A03G01438710"/>
</dbReference>
<evidence type="ECO:0000256" key="10">
    <source>
        <dbReference type="ARBA" id="ARBA00022989"/>
    </source>
</evidence>
<dbReference type="SMR" id="A0A3B6EKD3"/>
<dbReference type="Gene3D" id="1.10.510.10">
    <property type="entry name" value="Transferase(Phosphotransferase) domain 1"/>
    <property type="match status" value="1"/>
</dbReference>
<dbReference type="PRINTS" id="PR01217">
    <property type="entry name" value="PRICHEXTENSN"/>
</dbReference>
<sequence length="720" mass="74968">MPRILVESVEHLATAPVVGGPPPPPPKSSASPPTPARSSPPPPTPPPKSPPPSSPPPASSGNNQSANLPPGSPPAKKSPASSPPPPASPPPSTPPASRSPPPSSPPPSPPSQQSSPPPAQSTPPSPGVSTRPSPGATTSPSQQSPPKATTSPPASPPPSQPKNPAPATPTPSPPLNAKSATKPPAGAGTSPPPIETPGTPTSVPAAAGQVPAAPGTPSAASLLLPSSIMPASRPPPGTWQSPPGPAVARASPPSLAPPARALGENLPIGVIVGVAVAGFLMALASLFIVACLSDRGKKRRPPMRKRGTMVVPARAPDSYPPSNGPAASPSDTNSYEFTGYKSCFMYDELAGITGGFSAANVIGEGGFGKVYMGTLGDGRRVAVKQLKAGGGQGEKEFRAEVDIISRIHHRHLVTLVGYCVTENHRLLVYEFVSNDTLEHHLHGEGLPVMDWPKRMKIAIGSARGLTYLHEDCHPRIIHRDIKSANILLDNAFEAKVADFGLAKLTNDSMTHVSTRVMGTFGYMAPEYASSGKLTDRSDVFSFGVVLLELITGRKPVDSSQPLGEESLVEWARPLLVDALETDDFREIADPALECRYSKIEMRRMVEAAAACIRHTVTKRPRMVQVWRSLDVDGGSTDLTNGVKLGHSTAYDSGQYSADIELFRRMGFEADLDTAEYGLSDGGLVPGGNSGQQLDGEAHQINQLGSPAGRLNPPATLHRTP</sequence>
<keyword evidence="4" id="KW-0723">Serine/threonine-protein kinase</keyword>
<evidence type="ECO:0000256" key="15">
    <source>
        <dbReference type="SAM" id="MobiDB-lite"/>
    </source>
</evidence>
<name>A0A3B6EKD3_WHEAT</name>
<dbReference type="PROSITE" id="PS00107">
    <property type="entry name" value="PROTEIN_KINASE_ATP"/>
    <property type="match status" value="1"/>
</dbReference>
<dbReference type="PANTHER" id="PTHR47982">
    <property type="entry name" value="PROLINE-RICH RECEPTOR-LIKE PROTEIN KINASE PERK4"/>
    <property type="match status" value="1"/>
</dbReference>
<feature type="compositionally biased region" description="Pro residues" evidence="15">
    <location>
        <begin position="81"/>
        <end position="126"/>
    </location>
</feature>
<dbReference type="OMA" id="MEWSKRV"/>
<keyword evidence="10 16" id="KW-1133">Transmembrane helix</keyword>
<feature type="binding site" evidence="14">
    <location>
        <position position="384"/>
    </location>
    <ligand>
        <name>ATP</name>
        <dbReference type="ChEBI" id="CHEBI:30616"/>
    </ligand>
</feature>
<dbReference type="GeneID" id="123061564"/>